<proteinExistence type="predicted"/>
<feature type="transmembrane region" description="Helical" evidence="1">
    <location>
        <begin position="12"/>
        <end position="33"/>
    </location>
</feature>
<accession>A0AAV2ICP0</accession>
<reference evidence="2 3" key="1">
    <citation type="submission" date="2024-04" db="EMBL/GenBank/DDBJ databases">
        <authorList>
            <consortium name="Genoscope - CEA"/>
            <person name="William W."/>
        </authorList>
    </citation>
    <scope>NUCLEOTIDE SEQUENCE [LARGE SCALE GENOMIC DNA]</scope>
</reference>
<evidence type="ECO:0000313" key="2">
    <source>
        <dbReference type="EMBL" id="CAL1543300.1"/>
    </source>
</evidence>
<gene>
    <name evidence="2" type="ORF">GSLYS_00016834001</name>
</gene>
<dbReference type="AlphaFoldDB" id="A0AAV2ICP0"/>
<keyword evidence="1" id="KW-0812">Transmembrane</keyword>
<dbReference type="Proteomes" id="UP001497497">
    <property type="component" value="Unassembled WGS sequence"/>
</dbReference>
<evidence type="ECO:0000256" key="1">
    <source>
        <dbReference type="SAM" id="Phobius"/>
    </source>
</evidence>
<name>A0AAV2ICP0_LYMST</name>
<keyword evidence="3" id="KW-1185">Reference proteome</keyword>
<evidence type="ECO:0000313" key="3">
    <source>
        <dbReference type="Proteomes" id="UP001497497"/>
    </source>
</evidence>
<keyword evidence="1" id="KW-0472">Membrane</keyword>
<keyword evidence="1" id="KW-1133">Transmembrane helix</keyword>
<organism evidence="2 3">
    <name type="scientific">Lymnaea stagnalis</name>
    <name type="common">Great pond snail</name>
    <name type="synonym">Helix stagnalis</name>
    <dbReference type="NCBI Taxonomy" id="6523"/>
    <lineage>
        <taxon>Eukaryota</taxon>
        <taxon>Metazoa</taxon>
        <taxon>Spiralia</taxon>
        <taxon>Lophotrochozoa</taxon>
        <taxon>Mollusca</taxon>
        <taxon>Gastropoda</taxon>
        <taxon>Heterobranchia</taxon>
        <taxon>Euthyneura</taxon>
        <taxon>Panpulmonata</taxon>
        <taxon>Hygrophila</taxon>
        <taxon>Lymnaeoidea</taxon>
        <taxon>Lymnaeidae</taxon>
        <taxon>Lymnaea</taxon>
    </lineage>
</organism>
<comment type="caution">
    <text evidence="2">The sequence shown here is derived from an EMBL/GenBank/DDBJ whole genome shotgun (WGS) entry which is preliminary data.</text>
</comment>
<dbReference type="EMBL" id="CAXITT010000539">
    <property type="protein sequence ID" value="CAL1543300.1"/>
    <property type="molecule type" value="Genomic_DNA"/>
</dbReference>
<protein>
    <submittedName>
        <fullName evidence="2">Uncharacterized protein</fullName>
    </submittedName>
</protein>
<sequence>MALLVLMDYLPYLVGIGAVVILALAIWIVCCCCNCRRQRKEKITDVELQSDTPKYHVDTTDARDTQSPSVWNPTLDLHGKKLKEAMQATRTFITTSKKGK</sequence>